<evidence type="ECO:0000256" key="2">
    <source>
        <dbReference type="ARBA" id="ARBA00009486"/>
    </source>
</evidence>
<dbReference type="Proteomes" id="UP000011777">
    <property type="component" value="Unassembled WGS sequence"/>
</dbReference>
<keyword evidence="4" id="KW-0808">Transferase</keyword>
<reference evidence="10 11" key="1">
    <citation type="submission" date="2013-02" db="EMBL/GenBank/DDBJ databases">
        <title>Genome sequence of Candida maltosa Xu316, a potential industrial strain for xylitol and ethanol production.</title>
        <authorList>
            <person name="Yu J."/>
            <person name="Wang Q."/>
            <person name="Geng X."/>
            <person name="Bao W."/>
            <person name="He P."/>
            <person name="Cai J."/>
        </authorList>
    </citation>
    <scope>NUCLEOTIDE SEQUENCE [LARGE SCALE GENOMIC DNA]</scope>
    <source>
        <strain evidence="11">Xu316</strain>
    </source>
</reference>
<sequence>MVIFSTLYYAEQDTVLPDPEILLDKVHNQSKKVVIFPRNFHLKNDKLIGYYTGILDQELSPDDIIFKNRFNHKLQGVSYRPTTIEVFKSSEDPQCENRSSNLNIEVSQPFNKNANLYKILTKFKEDNSDYYKEMKIFFPNLEHELNTGIIQKHWFQLIGSSVWLQQYGVHLMINRVFYTKTGDKVKPNMSLAYVRIFDRNWQELENVDLIVPDESESFKVISYPNFLPIPVYHSVKQQDGRFYGIEDPRIMLIKNNERYEEPVIVFNSHNRKISRIASYKDTKSTIHLKPYRSMFIGWLWRSQKGKSNIDDIPSRVTSNSNYVKVKELKLPKNERFKKEKNWTPFLNYQQQLDNGYDVDLYLVYQFEDLKILKCSLLNDKSECTWEYQLVEESSPKINKLRGGTELVNVNQILAKSKFRELRRIKNQMAQDKQIWIGFARAVLKDCGCGVKMYRPNMVVLIKEEGTYRVSHVSSYADLEVPILPWNQNRNMCEGKNLLIPNGISSWNFAKDEFGTLQDYMTLSLSRADSTIDIIHIKGILISILDEEHLSVDVATTKNDNNIKCAIKKSQDYCVAYGKDNYDKSINSLAAELKQHMDDIGSQL</sequence>
<evidence type="ECO:0000256" key="7">
    <source>
        <dbReference type="ARBA" id="ARBA00022989"/>
    </source>
</evidence>
<comment type="subcellular location">
    <subcellularLocation>
        <location evidence="1">Membrane</location>
        <topology evidence="1">Single-pass type II membrane protein</topology>
    </subcellularLocation>
</comment>
<evidence type="ECO:0000256" key="1">
    <source>
        <dbReference type="ARBA" id="ARBA00004606"/>
    </source>
</evidence>
<dbReference type="OrthoDB" id="3631276at2759"/>
<comment type="caution">
    <text evidence="10">The sequence shown here is derived from an EMBL/GenBank/DDBJ whole genome shotgun (WGS) entry which is preliminary data.</text>
</comment>
<name>M3IWD8_CANMX</name>
<organism evidence="10 11">
    <name type="scientific">Candida maltosa (strain Xu316)</name>
    <name type="common">Yeast</name>
    <dbReference type="NCBI Taxonomy" id="1245528"/>
    <lineage>
        <taxon>Eukaryota</taxon>
        <taxon>Fungi</taxon>
        <taxon>Dikarya</taxon>
        <taxon>Ascomycota</taxon>
        <taxon>Saccharomycotina</taxon>
        <taxon>Pichiomycetes</taxon>
        <taxon>Debaryomycetaceae</taxon>
        <taxon>Candida/Lodderomyces clade</taxon>
        <taxon>Candida</taxon>
    </lineage>
</organism>
<dbReference type="GO" id="GO:0071555">
    <property type="term" value="P:cell wall organization"/>
    <property type="evidence" value="ECO:0007669"/>
    <property type="project" value="UniProtKB-KW"/>
</dbReference>
<evidence type="ECO:0000256" key="8">
    <source>
        <dbReference type="ARBA" id="ARBA00023136"/>
    </source>
</evidence>
<dbReference type="GO" id="GO:0016020">
    <property type="term" value="C:membrane"/>
    <property type="evidence" value="ECO:0007669"/>
    <property type="project" value="UniProtKB-SubCell"/>
</dbReference>
<keyword evidence="9" id="KW-0961">Cell wall biogenesis/degradation</keyword>
<keyword evidence="5" id="KW-0812">Transmembrane</keyword>
<dbReference type="STRING" id="1245528.M3IWD8"/>
<dbReference type="OMA" id="MAWIWRT"/>
<gene>
    <name evidence="10" type="ORF">G210_5499</name>
</gene>
<dbReference type="eggNOG" id="ENOG502QTZG">
    <property type="taxonomic scope" value="Eukaryota"/>
</dbReference>
<evidence type="ECO:0000256" key="6">
    <source>
        <dbReference type="ARBA" id="ARBA00022968"/>
    </source>
</evidence>
<accession>M3IWD8</accession>
<evidence type="ECO:0000256" key="9">
    <source>
        <dbReference type="ARBA" id="ARBA00023316"/>
    </source>
</evidence>
<dbReference type="HOGENOM" id="CLU_013841_1_1_1"/>
<dbReference type="AlphaFoldDB" id="M3IWD8"/>
<evidence type="ECO:0000256" key="3">
    <source>
        <dbReference type="ARBA" id="ARBA00022676"/>
    </source>
</evidence>
<evidence type="ECO:0000256" key="5">
    <source>
        <dbReference type="ARBA" id="ARBA00022692"/>
    </source>
</evidence>
<proteinExistence type="inferred from homology"/>
<dbReference type="GO" id="GO:0000030">
    <property type="term" value="F:mannosyltransferase activity"/>
    <property type="evidence" value="ECO:0007669"/>
    <property type="project" value="InterPro"/>
</dbReference>
<dbReference type="Pfam" id="PF12141">
    <property type="entry name" value="BMT"/>
    <property type="match status" value="1"/>
</dbReference>
<keyword evidence="7" id="KW-1133">Transmembrane helix</keyword>
<evidence type="ECO:0000256" key="4">
    <source>
        <dbReference type="ARBA" id="ARBA00022679"/>
    </source>
</evidence>
<keyword evidence="3" id="KW-0328">Glycosyltransferase</keyword>
<protein>
    <submittedName>
        <fullName evidence="10">Uncharacterized protein</fullName>
    </submittedName>
</protein>
<dbReference type="EMBL" id="AOGT01000055">
    <property type="protein sequence ID" value="EMG50976.1"/>
    <property type="molecule type" value="Genomic_DNA"/>
</dbReference>
<dbReference type="InterPro" id="IPR021988">
    <property type="entry name" value="BMT1"/>
</dbReference>
<keyword evidence="6" id="KW-0735">Signal-anchor</keyword>
<keyword evidence="11" id="KW-1185">Reference proteome</keyword>
<evidence type="ECO:0000313" key="10">
    <source>
        <dbReference type="EMBL" id="EMG50976.1"/>
    </source>
</evidence>
<evidence type="ECO:0000313" key="11">
    <source>
        <dbReference type="Proteomes" id="UP000011777"/>
    </source>
</evidence>
<keyword evidence="8" id="KW-0472">Membrane</keyword>
<comment type="similarity">
    <text evidence="2">Belongs to the BMT family.</text>
</comment>